<comment type="similarity">
    <text evidence="1">Belongs to the LysR transcriptional regulatory family.</text>
</comment>
<accession>A0ABP8EY01</accession>
<keyword evidence="7" id="KW-1185">Reference proteome</keyword>
<dbReference type="InterPro" id="IPR050389">
    <property type="entry name" value="LysR-type_TF"/>
</dbReference>
<dbReference type="Pfam" id="PF00126">
    <property type="entry name" value="HTH_1"/>
    <property type="match status" value="1"/>
</dbReference>
<dbReference type="Proteomes" id="UP001499841">
    <property type="component" value="Unassembled WGS sequence"/>
</dbReference>
<dbReference type="InterPro" id="IPR005119">
    <property type="entry name" value="LysR_subst-bd"/>
</dbReference>
<dbReference type="InterPro" id="IPR036388">
    <property type="entry name" value="WH-like_DNA-bd_sf"/>
</dbReference>
<name>A0ABP8EY01_9MICO</name>
<protein>
    <submittedName>
        <fullName evidence="6">LysR family transcriptional regulator</fullName>
    </submittedName>
</protein>
<dbReference type="PRINTS" id="PR00039">
    <property type="entry name" value="HTHLYSR"/>
</dbReference>
<dbReference type="InterPro" id="IPR000847">
    <property type="entry name" value="LysR_HTH_N"/>
</dbReference>
<keyword evidence="4" id="KW-0804">Transcription</keyword>
<evidence type="ECO:0000256" key="3">
    <source>
        <dbReference type="ARBA" id="ARBA00023125"/>
    </source>
</evidence>
<keyword evidence="3" id="KW-0238">DNA-binding</keyword>
<dbReference type="Gene3D" id="1.10.10.10">
    <property type="entry name" value="Winged helix-like DNA-binding domain superfamily/Winged helix DNA-binding domain"/>
    <property type="match status" value="1"/>
</dbReference>
<comment type="caution">
    <text evidence="6">The sequence shown here is derived from an EMBL/GenBank/DDBJ whole genome shotgun (WGS) entry which is preliminary data.</text>
</comment>
<dbReference type="PANTHER" id="PTHR30118:SF15">
    <property type="entry name" value="TRANSCRIPTIONAL REGULATORY PROTEIN"/>
    <property type="match status" value="1"/>
</dbReference>
<dbReference type="Pfam" id="PF03466">
    <property type="entry name" value="LysR_substrate"/>
    <property type="match status" value="1"/>
</dbReference>
<organism evidence="6 7">
    <name type="scientific">Georgenia daeguensis</name>
    <dbReference type="NCBI Taxonomy" id="908355"/>
    <lineage>
        <taxon>Bacteria</taxon>
        <taxon>Bacillati</taxon>
        <taxon>Actinomycetota</taxon>
        <taxon>Actinomycetes</taxon>
        <taxon>Micrococcales</taxon>
        <taxon>Bogoriellaceae</taxon>
        <taxon>Georgenia</taxon>
    </lineage>
</organism>
<evidence type="ECO:0000259" key="5">
    <source>
        <dbReference type="PROSITE" id="PS50931"/>
    </source>
</evidence>
<sequence>MAEDGSAFDTDLARLASVNLNLLVPLLALLEERSVTRAADAVGVSQPAMSHALRRMRRLLGDELLVRQGATMSLTPRATSLIAPLQRVLQQTARIVSAGPFDPADDRRVITVAMTTSTALVMGGAFARLVAERAPNAVLRLRTATITSTAMVTEEGADVVLLSEALPSPHPRERLYDDRWVVITNSSAPKDADALELLTTLPHVVFEAAPLRLRPYQVLDAEGIAYTVRRHTSDNLLVPELISAAGGVALHRYRVAAAMSRHLDLRIEEFPFPVQSVGMDLVWNPWLADDEFKLWLRGLLFEAAG</sequence>
<dbReference type="EMBL" id="BAABBA010000018">
    <property type="protein sequence ID" value="GAA4288872.1"/>
    <property type="molecule type" value="Genomic_DNA"/>
</dbReference>
<evidence type="ECO:0000256" key="1">
    <source>
        <dbReference type="ARBA" id="ARBA00009437"/>
    </source>
</evidence>
<reference evidence="7" key="1">
    <citation type="journal article" date="2019" name="Int. J. Syst. Evol. Microbiol.">
        <title>The Global Catalogue of Microorganisms (GCM) 10K type strain sequencing project: providing services to taxonomists for standard genome sequencing and annotation.</title>
        <authorList>
            <consortium name="The Broad Institute Genomics Platform"/>
            <consortium name="The Broad Institute Genome Sequencing Center for Infectious Disease"/>
            <person name="Wu L."/>
            <person name="Ma J."/>
        </authorList>
    </citation>
    <scope>NUCLEOTIDE SEQUENCE [LARGE SCALE GENOMIC DNA]</scope>
    <source>
        <strain evidence="7">JCM 17459</strain>
    </source>
</reference>
<dbReference type="PROSITE" id="PS50931">
    <property type="entry name" value="HTH_LYSR"/>
    <property type="match status" value="1"/>
</dbReference>
<dbReference type="InterPro" id="IPR036390">
    <property type="entry name" value="WH_DNA-bd_sf"/>
</dbReference>
<dbReference type="PANTHER" id="PTHR30118">
    <property type="entry name" value="HTH-TYPE TRANSCRIPTIONAL REGULATOR LEUO-RELATED"/>
    <property type="match status" value="1"/>
</dbReference>
<keyword evidence="2" id="KW-0805">Transcription regulation</keyword>
<evidence type="ECO:0000313" key="7">
    <source>
        <dbReference type="Proteomes" id="UP001499841"/>
    </source>
</evidence>
<dbReference type="Gene3D" id="3.40.190.10">
    <property type="entry name" value="Periplasmic binding protein-like II"/>
    <property type="match status" value="2"/>
</dbReference>
<evidence type="ECO:0000256" key="2">
    <source>
        <dbReference type="ARBA" id="ARBA00023015"/>
    </source>
</evidence>
<dbReference type="SUPFAM" id="SSF53850">
    <property type="entry name" value="Periplasmic binding protein-like II"/>
    <property type="match status" value="1"/>
</dbReference>
<feature type="domain" description="HTH lysR-type" evidence="5">
    <location>
        <begin position="18"/>
        <end position="75"/>
    </location>
</feature>
<evidence type="ECO:0000256" key="4">
    <source>
        <dbReference type="ARBA" id="ARBA00023163"/>
    </source>
</evidence>
<proteinExistence type="inferred from homology"/>
<dbReference type="RefSeq" id="WP_345043381.1">
    <property type="nucleotide sequence ID" value="NZ_BAABBA010000018.1"/>
</dbReference>
<gene>
    <name evidence="6" type="ORF">GCM10022262_32320</name>
</gene>
<dbReference type="SUPFAM" id="SSF46785">
    <property type="entry name" value="Winged helix' DNA-binding domain"/>
    <property type="match status" value="1"/>
</dbReference>
<evidence type="ECO:0000313" key="6">
    <source>
        <dbReference type="EMBL" id="GAA4288872.1"/>
    </source>
</evidence>